<protein>
    <submittedName>
        <fullName evidence="2">Uncharacterized protein</fullName>
    </submittedName>
</protein>
<gene>
    <name evidence="2" type="ORF">GGR43_004678</name>
</gene>
<organism evidence="2 3">
    <name type="scientific">Sphingobium jiangsuense</name>
    <dbReference type="NCBI Taxonomy" id="870476"/>
    <lineage>
        <taxon>Bacteria</taxon>
        <taxon>Pseudomonadati</taxon>
        <taxon>Pseudomonadota</taxon>
        <taxon>Alphaproteobacteria</taxon>
        <taxon>Sphingomonadales</taxon>
        <taxon>Sphingomonadaceae</taxon>
        <taxon>Sphingobium</taxon>
    </lineage>
</organism>
<dbReference type="EMBL" id="JACIDT010000047">
    <property type="protein sequence ID" value="MBB3928933.1"/>
    <property type="molecule type" value="Genomic_DNA"/>
</dbReference>
<evidence type="ECO:0000256" key="1">
    <source>
        <dbReference type="SAM" id="Coils"/>
    </source>
</evidence>
<dbReference type="RefSeq" id="WP_188074061.1">
    <property type="nucleotide sequence ID" value="NZ_BSPS01000154.1"/>
</dbReference>
<keyword evidence="1" id="KW-0175">Coiled coil</keyword>
<feature type="coiled-coil region" evidence="1">
    <location>
        <begin position="79"/>
        <end position="106"/>
    </location>
</feature>
<evidence type="ECO:0000313" key="2">
    <source>
        <dbReference type="EMBL" id="MBB3928933.1"/>
    </source>
</evidence>
<dbReference type="Proteomes" id="UP000571950">
    <property type="component" value="Unassembled WGS sequence"/>
</dbReference>
<evidence type="ECO:0000313" key="3">
    <source>
        <dbReference type="Proteomes" id="UP000571950"/>
    </source>
</evidence>
<proteinExistence type="predicted"/>
<name>A0A7W6FSD6_9SPHN</name>
<comment type="caution">
    <text evidence="2">The sequence shown here is derived from an EMBL/GenBank/DDBJ whole genome shotgun (WGS) entry which is preliminary data.</text>
</comment>
<dbReference type="AlphaFoldDB" id="A0A7W6FSD6"/>
<keyword evidence="3" id="KW-1185">Reference proteome</keyword>
<accession>A0A7W6FSD6</accession>
<sequence>MSAAPTGKRSAITTAALLSAYQRLSAGTADITNGKVSVANVALEAGVSRATAYRCPELLAMFASSPKPARRKAVEVSNQRELREVIERLLNRIIVLEAMLKAKNGEIDKLRSMLPGLANVRSES</sequence>
<reference evidence="2 3" key="1">
    <citation type="submission" date="2020-08" db="EMBL/GenBank/DDBJ databases">
        <title>Genomic Encyclopedia of Type Strains, Phase IV (KMG-IV): sequencing the most valuable type-strain genomes for metagenomic binning, comparative biology and taxonomic classification.</title>
        <authorList>
            <person name="Goeker M."/>
        </authorList>
    </citation>
    <scope>NUCLEOTIDE SEQUENCE [LARGE SCALE GENOMIC DNA]</scope>
    <source>
        <strain evidence="2 3">DSM 26189</strain>
    </source>
</reference>